<dbReference type="EMBL" id="BAAASJ010000022">
    <property type="protein sequence ID" value="GAA2630109.1"/>
    <property type="molecule type" value="Genomic_DNA"/>
</dbReference>
<comment type="caution">
    <text evidence="1">The sequence shown here is derived from an EMBL/GenBank/DDBJ whole genome shotgun (WGS) entry which is preliminary data.</text>
</comment>
<dbReference type="Proteomes" id="UP001500151">
    <property type="component" value="Unassembled WGS sequence"/>
</dbReference>
<name>A0ABN3QM74_9ACTN</name>
<gene>
    <name evidence="1" type="ORF">GCM10010307_21540</name>
</gene>
<accession>A0ABN3QM74</accession>
<keyword evidence="2" id="KW-1185">Reference proteome</keyword>
<organism evidence="1 2">
    <name type="scientific">Streptomyces vastus</name>
    <dbReference type="NCBI Taxonomy" id="285451"/>
    <lineage>
        <taxon>Bacteria</taxon>
        <taxon>Bacillati</taxon>
        <taxon>Actinomycetota</taxon>
        <taxon>Actinomycetes</taxon>
        <taxon>Kitasatosporales</taxon>
        <taxon>Streptomycetaceae</taxon>
        <taxon>Streptomyces</taxon>
    </lineage>
</organism>
<evidence type="ECO:0000313" key="2">
    <source>
        <dbReference type="Proteomes" id="UP001500151"/>
    </source>
</evidence>
<evidence type="ECO:0008006" key="3">
    <source>
        <dbReference type="Google" id="ProtNLM"/>
    </source>
</evidence>
<proteinExistence type="predicted"/>
<protein>
    <recommendedName>
        <fullName evidence="3">AraC family transcriptional regulator</fullName>
    </recommendedName>
</protein>
<evidence type="ECO:0000313" key="1">
    <source>
        <dbReference type="EMBL" id="GAA2630109.1"/>
    </source>
</evidence>
<reference evidence="1 2" key="1">
    <citation type="journal article" date="2019" name="Int. J. Syst. Evol. Microbiol.">
        <title>The Global Catalogue of Microorganisms (GCM) 10K type strain sequencing project: providing services to taxonomists for standard genome sequencing and annotation.</title>
        <authorList>
            <consortium name="The Broad Institute Genomics Platform"/>
            <consortium name="The Broad Institute Genome Sequencing Center for Infectious Disease"/>
            <person name="Wu L."/>
            <person name="Ma J."/>
        </authorList>
    </citation>
    <scope>NUCLEOTIDE SEQUENCE [LARGE SCALE GENOMIC DNA]</scope>
    <source>
        <strain evidence="1 2">JCM 4524</strain>
    </source>
</reference>
<sequence length="81" mass="8986">MSEAVATDRPVAAAMSRLTTGAEAMRCRITAKRLVRRMSWYVRFNDAVLYSMGLGRLIVSTGGTPLELPCTDFFWLVDEGV</sequence>